<dbReference type="PANTHER" id="PTHR11078:SF3">
    <property type="entry name" value="ANTITERMINATION NUSB DOMAIN-CONTAINING PROTEIN"/>
    <property type="match status" value="1"/>
</dbReference>
<dbReference type="OrthoDB" id="9811381at2"/>
<evidence type="ECO:0000256" key="3">
    <source>
        <dbReference type="ARBA" id="ARBA00022884"/>
    </source>
</evidence>
<dbReference type="GO" id="GO:0031564">
    <property type="term" value="P:transcription antitermination"/>
    <property type="evidence" value="ECO:0007669"/>
    <property type="project" value="UniProtKB-KW"/>
</dbReference>
<keyword evidence="4 6" id="KW-0805">Transcription regulation</keyword>
<dbReference type="InterPro" id="IPR035926">
    <property type="entry name" value="NusB-like_sf"/>
</dbReference>
<accession>A0A1M5LIY8</accession>
<gene>
    <name evidence="6" type="primary">nusB</name>
    <name evidence="8" type="ORF">SAMN02745221_00667</name>
</gene>
<proteinExistence type="inferred from homology"/>
<keyword evidence="9" id="KW-1185">Reference proteome</keyword>
<reference evidence="9" key="1">
    <citation type="submission" date="2016-11" db="EMBL/GenBank/DDBJ databases">
        <authorList>
            <person name="Varghese N."/>
            <person name="Submissions S."/>
        </authorList>
    </citation>
    <scope>NUCLEOTIDE SEQUENCE [LARGE SCALE GENOMIC DNA]</scope>
    <source>
        <strain evidence="9">DSM 11003</strain>
    </source>
</reference>
<dbReference type="AlphaFoldDB" id="A0A1M5LIY8"/>
<dbReference type="Gene3D" id="1.10.940.10">
    <property type="entry name" value="NusB-like"/>
    <property type="match status" value="1"/>
</dbReference>
<evidence type="ECO:0000256" key="5">
    <source>
        <dbReference type="ARBA" id="ARBA00023163"/>
    </source>
</evidence>
<comment type="similarity">
    <text evidence="1 6">Belongs to the NusB family.</text>
</comment>
<name>A0A1M5LIY8_9FIRM</name>
<evidence type="ECO:0000256" key="2">
    <source>
        <dbReference type="ARBA" id="ARBA00022814"/>
    </source>
</evidence>
<keyword evidence="2 6" id="KW-0889">Transcription antitermination</keyword>
<dbReference type="HAMAP" id="MF_00073">
    <property type="entry name" value="NusB"/>
    <property type="match status" value="1"/>
</dbReference>
<dbReference type="GO" id="GO:0003723">
    <property type="term" value="F:RNA binding"/>
    <property type="evidence" value="ECO:0007669"/>
    <property type="project" value="UniProtKB-UniRule"/>
</dbReference>
<evidence type="ECO:0000256" key="6">
    <source>
        <dbReference type="HAMAP-Rule" id="MF_00073"/>
    </source>
</evidence>
<protein>
    <recommendedName>
        <fullName evidence="6">Transcription antitermination protein NusB</fullName>
    </recommendedName>
    <alternativeName>
        <fullName evidence="6">Antitermination factor NusB</fullName>
    </alternativeName>
</protein>
<evidence type="ECO:0000259" key="7">
    <source>
        <dbReference type="Pfam" id="PF01029"/>
    </source>
</evidence>
<dbReference type="NCBIfam" id="TIGR01951">
    <property type="entry name" value="nusB"/>
    <property type="match status" value="1"/>
</dbReference>
<dbReference type="GO" id="GO:0005829">
    <property type="term" value="C:cytosol"/>
    <property type="evidence" value="ECO:0007669"/>
    <property type="project" value="TreeGrafter"/>
</dbReference>
<feature type="domain" description="NusB/RsmB/TIM44" evidence="7">
    <location>
        <begin position="4"/>
        <end position="129"/>
    </location>
</feature>
<dbReference type="Pfam" id="PF01029">
    <property type="entry name" value="NusB"/>
    <property type="match status" value="1"/>
</dbReference>
<keyword evidence="5 6" id="KW-0804">Transcription</keyword>
<dbReference type="Proteomes" id="UP000242329">
    <property type="component" value="Unassembled WGS sequence"/>
</dbReference>
<dbReference type="STRING" id="1123382.SAMN02745221_00667"/>
<keyword evidence="3 6" id="KW-0694">RNA-binding</keyword>
<dbReference type="InterPro" id="IPR006027">
    <property type="entry name" value="NusB_RsmB_TIM44"/>
</dbReference>
<organism evidence="8 9">
    <name type="scientific">Thermosyntropha lipolytica DSM 11003</name>
    <dbReference type="NCBI Taxonomy" id="1123382"/>
    <lineage>
        <taxon>Bacteria</taxon>
        <taxon>Bacillati</taxon>
        <taxon>Bacillota</taxon>
        <taxon>Clostridia</taxon>
        <taxon>Eubacteriales</taxon>
        <taxon>Syntrophomonadaceae</taxon>
        <taxon>Thermosyntropha</taxon>
    </lineage>
</organism>
<evidence type="ECO:0000313" key="9">
    <source>
        <dbReference type="Proteomes" id="UP000242329"/>
    </source>
</evidence>
<evidence type="ECO:0000313" key="8">
    <source>
        <dbReference type="EMBL" id="SHG64988.1"/>
    </source>
</evidence>
<sequence length="133" mass="15311">MSRRRARETAFKVVFQVEQSGIDPGEAFAYLLEEKDLPEKDRDFAWRLVQSCLEHREKIDQKIAQYSRAWDISRMSSVDRNIMRIAAAEMLYLKEDLPVIAIDEAIELAKVYGDEKSSAFVNAILDKIAGEIK</sequence>
<comment type="function">
    <text evidence="6">Involved in transcription antitermination. Required for transcription of ribosomal RNA (rRNA) genes. Binds specifically to the boxA antiterminator sequence of the ribosomal RNA (rrn) operons.</text>
</comment>
<dbReference type="RefSeq" id="WP_073089976.1">
    <property type="nucleotide sequence ID" value="NZ_FQWY01000008.1"/>
</dbReference>
<dbReference type="SUPFAM" id="SSF48013">
    <property type="entry name" value="NusB-like"/>
    <property type="match status" value="1"/>
</dbReference>
<evidence type="ECO:0000256" key="1">
    <source>
        <dbReference type="ARBA" id="ARBA00005952"/>
    </source>
</evidence>
<dbReference type="GO" id="GO:0006353">
    <property type="term" value="P:DNA-templated transcription termination"/>
    <property type="evidence" value="ECO:0007669"/>
    <property type="project" value="UniProtKB-UniRule"/>
</dbReference>
<dbReference type="EMBL" id="FQWY01000008">
    <property type="protein sequence ID" value="SHG64988.1"/>
    <property type="molecule type" value="Genomic_DNA"/>
</dbReference>
<dbReference type="PANTHER" id="PTHR11078">
    <property type="entry name" value="N UTILIZATION SUBSTANCE PROTEIN B-RELATED"/>
    <property type="match status" value="1"/>
</dbReference>
<dbReference type="InterPro" id="IPR011605">
    <property type="entry name" value="NusB_fam"/>
</dbReference>
<evidence type="ECO:0000256" key="4">
    <source>
        <dbReference type="ARBA" id="ARBA00023015"/>
    </source>
</evidence>